<organism evidence="2 4">
    <name type="scientific">Physeter macrocephalus</name>
    <name type="common">Sperm whale</name>
    <name type="synonym">Physeter catodon</name>
    <dbReference type="NCBI Taxonomy" id="9755"/>
    <lineage>
        <taxon>Eukaryota</taxon>
        <taxon>Metazoa</taxon>
        <taxon>Chordata</taxon>
        <taxon>Craniata</taxon>
        <taxon>Vertebrata</taxon>
        <taxon>Euteleostomi</taxon>
        <taxon>Mammalia</taxon>
        <taxon>Eutheria</taxon>
        <taxon>Laurasiatheria</taxon>
        <taxon>Artiodactyla</taxon>
        <taxon>Whippomorpha</taxon>
        <taxon>Cetacea</taxon>
        <taxon>Odontoceti</taxon>
        <taxon>Physeteridae</taxon>
        <taxon>Physeter</taxon>
    </lineage>
</organism>
<dbReference type="InterPro" id="IPR051707">
    <property type="entry name" value="PI-Interact_SigTrans_Reg"/>
</dbReference>
<dbReference type="GeneID" id="114484817"/>
<dbReference type="InterPro" id="IPR011993">
    <property type="entry name" value="PH-like_dom_sf"/>
</dbReference>
<dbReference type="FunFam" id="2.30.29.30:FF:000027">
    <property type="entry name" value="Non-specific serine/threonine protein kinase"/>
    <property type="match status" value="1"/>
</dbReference>
<protein>
    <recommendedName>
        <fullName evidence="1">PH domain-containing protein</fullName>
    </recommendedName>
</protein>
<reference evidence="3 4" key="1">
    <citation type="submission" date="2025-04" db="UniProtKB">
        <authorList>
            <consortium name="RefSeq"/>
        </authorList>
    </citation>
    <scope>IDENTIFICATION</scope>
    <source>
        <tissue evidence="3 4">Muscle</tissue>
    </source>
</reference>
<evidence type="ECO:0000313" key="4">
    <source>
        <dbReference type="RefSeq" id="XP_054938219.1"/>
    </source>
</evidence>
<evidence type="ECO:0000313" key="3">
    <source>
        <dbReference type="RefSeq" id="XP_054938218.1"/>
    </source>
</evidence>
<dbReference type="Proteomes" id="UP000248484">
    <property type="component" value="Unplaced"/>
</dbReference>
<dbReference type="OrthoDB" id="9673789at2759"/>
<dbReference type="InterPro" id="IPR039026">
    <property type="entry name" value="PH_PKB"/>
</dbReference>
<name>A0A9W2WGC0_PHYMC</name>
<proteinExistence type="predicted"/>
<gene>
    <name evidence="3 4" type="primary">LOC114484817</name>
</gene>
<dbReference type="KEGG" id="pcad:114484817"/>
<dbReference type="Gene3D" id="2.30.29.30">
    <property type="entry name" value="Pleckstrin-homology domain (PH domain)/Phosphotyrosine-binding domain (PTB)"/>
    <property type="match status" value="1"/>
</dbReference>
<dbReference type="Pfam" id="PF00169">
    <property type="entry name" value="PH"/>
    <property type="match status" value="1"/>
</dbReference>
<dbReference type="RefSeq" id="XP_054938218.1">
    <property type="nucleotide sequence ID" value="XM_055082243.1"/>
</dbReference>
<evidence type="ECO:0000259" key="1">
    <source>
        <dbReference type="PROSITE" id="PS50003"/>
    </source>
</evidence>
<feature type="domain" description="PH" evidence="1">
    <location>
        <begin position="5"/>
        <end position="108"/>
    </location>
</feature>
<dbReference type="PANTHER" id="PTHR14336:SF8">
    <property type="entry name" value="PROTEIN OPY1"/>
    <property type="match status" value="1"/>
</dbReference>
<dbReference type="AlphaFoldDB" id="A0A9W2WGC0"/>
<dbReference type="InterPro" id="IPR001849">
    <property type="entry name" value="PH_domain"/>
</dbReference>
<evidence type="ECO:0000313" key="2">
    <source>
        <dbReference type="Proteomes" id="UP000248484"/>
    </source>
</evidence>
<dbReference type="SUPFAM" id="SSF50729">
    <property type="entry name" value="PH domain-like"/>
    <property type="match status" value="1"/>
</dbReference>
<dbReference type="PROSITE" id="PS50003">
    <property type="entry name" value="PH_DOMAIN"/>
    <property type="match status" value="1"/>
</dbReference>
<sequence>MNEVSVIKEGWLHKRGEYIKTWRPRYFLLKSDGSFIGYKERPEAPDQTLPPLNNFSVAECQLMKTERPRPNTFVIRCLQWTTVIERTFHVDSPDERQVWASVWRPFERGQALCEEKGRRWTDCPEPLLRSFPSQTFCQLGRAGLLSAETPTHTAPCPQTGDCIGIAGGIVNSEELWAASGPLIVWRSAESQGAAFFFFFCGTRASHCCGLSRCGAQAPDVQAQRPWLTGPAAPQNVGSSRTGARTRVPLHRQADSQPLRHQGSPGSCIFNEHCR</sequence>
<keyword evidence="2" id="KW-1185">Reference proteome</keyword>
<dbReference type="PANTHER" id="PTHR14336">
    <property type="entry name" value="TANDEM PH DOMAIN CONTAINING PROTEIN"/>
    <property type="match status" value="1"/>
</dbReference>
<dbReference type="CDD" id="cd01241">
    <property type="entry name" value="PH_PKB"/>
    <property type="match status" value="1"/>
</dbReference>
<dbReference type="SMART" id="SM00233">
    <property type="entry name" value="PH"/>
    <property type="match status" value="1"/>
</dbReference>
<dbReference type="RefSeq" id="XP_054938219.1">
    <property type="nucleotide sequence ID" value="XM_055082244.1"/>
</dbReference>
<accession>A0A9W2WGC0</accession>